<keyword evidence="1" id="KW-0677">Repeat</keyword>
<dbReference type="InterPro" id="IPR009091">
    <property type="entry name" value="RCC1/BLIP-II"/>
</dbReference>
<dbReference type="Pfam" id="PF25390">
    <property type="entry name" value="WD40_RLD"/>
    <property type="match status" value="1"/>
</dbReference>
<accession>A0A835IU03</accession>
<dbReference type="InterPro" id="IPR058923">
    <property type="entry name" value="RCC1-like_dom"/>
</dbReference>
<dbReference type="Proteomes" id="UP000631114">
    <property type="component" value="Unassembled WGS sequence"/>
</dbReference>
<dbReference type="InterPro" id="IPR000408">
    <property type="entry name" value="Reg_chr_condens"/>
</dbReference>
<keyword evidence="5" id="KW-1185">Reference proteome</keyword>
<dbReference type="PROSITE" id="PS00626">
    <property type="entry name" value="RCC1_2"/>
    <property type="match status" value="1"/>
</dbReference>
<dbReference type="PROSITE" id="PS50012">
    <property type="entry name" value="RCC1_3"/>
    <property type="match status" value="4"/>
</dbReference>
<dbReference type="PANTHER" id="PTHR45622">
    <property type="entry name" value="UBIQUITIN-PROTEIN LIGASE E3A-RELATED"/>
    <property type="match status" value="1"/>
</dbReference>
<organism evidence="4 5">
    <name type="scientific">Coptis chinensis</name>
    <dbReference type="NCBI Taxonomy" id="261450"/>
    <lineage>
        <taxon>Eukaryota</taxon>
        <taxon>Viridiplantae</taxon>
        <taxon>Streptophyta</taxon>
        <taxon>Embryophyta</taxon>
        <taxon>Tracheophyta</taxon>
        <taxon>Spermatophyta</taxon>
        <taxon>Magnoliopsida</taxon>
        <taxon>Ranunculales</taxon>
        <taxon>Ranunculaceae</taxon>
        <taxon>Coptidoideae</taxon>
        <taxon>Coptis</taxon>
    </lineage>
</organism>
<dbReference type="OrthoDB" id="70707at2759"/>
<evidence type="ECO:0000256" key="2">
    <source>
        <dbReference type="PROSITE-ProRule" id="PRU00235"/>
    </source>
</evidence>
<dbReference type="InterPro" id="IPR051709">
    <property type="entry name" value="Ub-ligase/GTPase-reg"/>
</dbReference>
<evidence type="ECO:0000259" key="3">
    <source>
        <dbReference type="Pfam" id="PF25390"/>
    </source>
</evidence>
<comment type="caution">
    <text evidence="4">The sequence shown here is derived from an EMBL/GenBank/DDBJ whole genome shotgun (WGS) entry which is preliminary data.</text>
</comment>
<feature type="repeat" description="RCC1" evidence="2">
    <location>
        <begin position="71"/>
        <end position="122"/>
    </location>
</feature>
<evidence type="ECO:0000256" key="1">
    <source>
        <dbReference type="ARBA" id="ARBA00022737"/>
    </source>
</evidence>
<dbReference type="EMBL" id="JADFTS010000001">
    <property type="protein sequence ID" value="KAF9623820.1"/>
    <property type="molecule type" value="Genomic_DNA"/>
</dbReference>
<dbReference type="SUPFAM" id="SSF50985">
    <property type="entry name" value="RCC1/BLIP-II"/>
    <property type="match status" value="1"/>
</dbReference>
<dbReference type="PANTHER" id="PTHR45622:SF71">
    <property type="entry name" value="ULTRAVIOLET-B RECEPTOR UVR8"/>
    <property type="match status" value="1"/>
</dbReference>
<feature type="repeat" description="RCC1" evidence="2">
    <location>
        <begin position="16"/>
        <end position="69"/>
    </location>
</feature>
<feature type="repeat" description="RCC1" evidence="2">
    <location>
        <begin position="123"/>
        <end position="174"/>
    </location>
</feature>
<feature type="domain" description="RCC1-like" evidence="3">
    <location>
        <begin position="17"/>
        <end position="351"/>
    </location>
</feature>
<evidence type="ECO:0000313" key="5">
    <source>
        <dbReference type="Proteomes" id="UP000631114"/>
    </source>
</evidence>
<dbReference type="GO" id="GO:0005737">
    <property type="term" value="C:cytoplasm"/>
    <property type="evidence" value="ECO:0007669"/>
    <property type="project" value="TreeGrafter"/>
</dbReference>
<sequence length="378" mass="40994">MEEKERQEEEKNSINNKVWSWGAGTEGQLGTTKLQDENHPQLIHYLSFTPKHISYLACGGAHVIALSREDGKVLSWGRGTSGQLGHGDMKNCLYPFPVKCLESFVVSYVSAGWNHSGFVSNTGRVLTCGDGTFGQLGHGDFQSQCLPIEVMYFRSRHVEQITCGMRHTLVLLKGNSGDALYGFGSGKRGQLGTSMDMITKSLNLPQVIFGFQQVNIARIIANGDQSAALTVDGHLYTWGKGFHGISDACLPLLPSSALKFTKVALGWNHALLLTDCGTVFMLGGNHHGMLSSPQKLRLKTCSSNQSTGCQGSEDDCRLSILEKVSGLDGIKAVDIAAGAEHSALVTGKTALLTIIVLLQRKLIPSSELLFLLLQKMER</sequence>
<protein>
    <recommendedName>
        <fullName evidence="3">RCC1-like domain-containing protein</fullName>
    </recommendedName>
</protein>
<evidence type="ECO:0000313" key="4">
    <source>
        <dbReference type="EMBL" id="KAF9623820.1"/>
    </source>
</evidence>
<gene>
    <name evidence="4" type="ORF">IFM89_005405</name>
</gene>
<feature type="repeat" description="RCC1" evidence="2">
    <location>
        <begin position="178"/>
        <end position="232"/>
    </location>
</feature>
<name>A0A835IU03_9MAGN</name>
<proteinExistence type="predicted"/>
<reference evidence="4 5" key="1">
    <citation type="submission" date="2020-10" db="EMBL/GenBank/DDBJ databases">
        <title>The Coptis chinensis genome and diversification of protoberbering-type alkaloids.</title>
        <authorList>
            <person name="Wang B."/>
            <person name="Shu S."/>
            <person name="Song C."/>
            <person name="Liu Y."/>
        </authorList>
    </citation>
    <scope>NUCLEOTIDE SEQUENCE [LARGE SCALE GENOMIC DNA]</scope>
    <source>
        <strain evidence="4">HL-2020</strain>
        <tissue evidence="4">Leaf</tissue>
    </source>
</reference>
<dbReference type="AlphaFoldDB" id="A0A835IU03"/>
<dbReference type="PRINTS" id="PR00633">
    <property type="entry name" value="RCCNDNSATION"/>
</dbReference>
<dbReference type="Gene3D" id="2.130.10.30">
    <property type="entry name" value="Regulator of chromosome condensation 1/beta-lactamase-inhibitor protein II"/>
    <property type="match status" value="2"/>
</dbReference>